<evidence type="ECO:0000313" key="2">
    <source>
        <dbReference type="Proteomes" id="UP001589575"/>
    </source>
</evidence>
<name>A0ABV5FX86_9MICC</name>
<protein>
    <submittedName>
        <fullName evidence="1">Uncharacterized protein</fullName>
    </submittedName>
</protein>
<dbReference type="EMBL" id="JBHMFI010000001">
    <property type="protein sequence ID" value="MFB9071286.1"/>
    <property type="molecule type" value="Genomic_DNA"/>
</dbReference>
<proteinExistence type="predicted"/>
<keyword evidence="2" id="KW-1185">Reference proteome</keyword>
<accession>A0ABV5FX86</accession>
<organism evidence="1 2">
    <name type="scientific">Citricoccus parietis</name>
    <dbReference type="NCBI Taxonomy" id="592307"/>
    <lineage>
        <taxon>Bacteria</taxon>
        <taxon>Bacillati</taxon>
        <taxon>Actinomycetota</taxon>
        <taxon>Actinomycetes</taxon>
        <taxon>Micrococcales</taxon>
        <taxon>Micrococcaceae</taxon>
        <taxon>Citricoccus</taxon>
    </lineage>
</organism>
<evidence type="ECO:0000313" key="1">
    <source>
        <dbReference type="EMBL" id="MFB9071286.1"/>
    </source>
</evidence>
<dbReference type="Proteomes" id="UP001589575">
    <property type="component" value="Unassembled WGS sequence"/>
</dbReference>
<sequence>MPCPCAPGWSPCWSSSPPWRCCSPGRRPTPCSAAAWPSRSTTP</sequence>
<reference evidence="1 2" key="1">
    <citation type="submission" date="2024-09" db="EMBL/GenBank/DDBJ databases">
        <authorList>
            <person name="Sun Q."/>
            <person name="Mori K."/>
        </authorList>
    </citation>
    <scope>NUCLEOTIDE SEQUENCE [LARGE SCALE GENOMIC DNA]</scope>
    <source>
        <strain evidence="1 2">CCM 7609</strain>
    </source>
</reference>
<gene>
    <name evidence="1" type="ORF">ACFFX0_08790</name>
</gene>
<comment type="caution">
    <text evidence="1">The sequence shown here is derived from an EMBL/GenBank/DDBJ whole genome shotgun (WGS) entry which is preliminary data.</text>
</comment>